<dbReference type="CDD" id="cd08190">
    <property type="entry name" value="HOT"/>
    <property type="match status" value="1"/>
</dbReference>
<dbReference type="AlphaFoldDB" id="A0A7S1XH59"/>
<dbReference type="Gene3D" id="3.40.50.1970">
    <property type="match status" value="1"/>
</dbReference>
<dbReference type="Pfam" id="PF00465">
    <property type="entry name" value="Fe-ADH"/>
    <property type="match status" value="1"/>
</dbReference>
<evidence type="ECO:0000256" key="6">
    <source>
        <dbReference type="ARBA" id="ARBA00023002"/>
    </source>
</evidence>
<gene>
    <name evidence="10" type="ORF">EAUS1353_LOCUS734</name>
</gene>
<sequence>MRCAVRLVIERALDCCGCPCHGTTHKARLLARGVRGSAGVGCARGGESDADDARGAEMAGYDDAKRRRERSGREYAFEVATSVLRFGRGVSREVGLDVQELGAKRVLLVTDRNIASLSKVHQPVLASLRKHVPQATLSVYDGVRVEPTESSVLHAVAHAIEFKPDVIIAQGGGSVLDTAKIANLYSSLEFSGALESRHCSVPAEGSTLPHFLDYVNAPIGRGLPIPRHVHLAPLIAMPTTAGTGSETTGTAIFEHDALSAKTGISSRLLRPTLAIVDPLSLETVPIGVGAAAGMDVLCHALESYTARPYYERAAPSAPNVRPAYQGANPVSDVWALQTLKMLRESFGSREKLGDPRHQEQLALAASYAGVGFGNAGVHVPHGLSYSVGTAASRGLSVYQADGYVSTCASDGNGNGNGNGDGKSGKVLVPHGVSVAVVAPAVFRVTAHADPLRHAEAFEALTGESLPSAQRADGAYVGARLAEAVLDIMRALQLPLSLGDVGITSREIPAMLDATLLQRRVLDLAPSSPSAPPADHSPSATERDLLSHILHDALTA</sequence>
<dbReference type="GO" id="GO:0046872">
    <property type="term" value="F:metal ion binding"/>
    <property type="evidence" value="ECO:0007669"/>
    <property type="project" value="InterPro"/>
</dbReference>
<dbReference type="PANTHER" id="PTHR11496">
    <property type="entry name" value="ALCOHOL DEHYDROGENASE"/>
    <property type="match status" value="1"/>
</dbReference>
<dbReference type="InterPro" id="IPR001670">
    <property type="entry name" value="ADH_Fe/GldA"/>
</dbReference>
<dbReference type="EC" id="1.1.99.24" evidence="4"/>
<comment type="similarity">
    <text evidence="3">Belongs to the iron-containing alcohol dehydrogenase family. Hydroxyacid-oxoacid transhydrogenase subfamily.</text>
</comment>
<name>A0A7S1XH59_9RHOD</name>
<keyword evidence="7" id="KW-0496">Mitochondrion</keyword>
<dbReference type="GO" id="GO:0004022">
    <property type="term" value="F:alcohol dehydrogenase (NAD+) activity"/>
    <property type="evidence" value="ECO:0007669"/>
    <property type="project" value="InterPro"/>
</dbReference>
<organism evidence="10">
    <name type="scientific">Erythrolobus australicus</name>
    <dbReference type="NCBI Taxonomy" id="1077150"/>
    <lineage>
        <taxon>Eukaryota</taxon>
        <taxon>Rhodophyta</taxon>
        <taxon>Bangiophyceae</taxon>
        <taxon>Porphyridiales</taxon>
        <taxon>Porphyridiaceae</taxon>
        <taxon>Erythrolobus</taxon>
    </lineage>
</organism>
<dbReference type="GO" id="GO:0005739">
    <property type="term" value="C:mitochondrion"/>
    <property type="evidence" value="ECO:0007669"/>
    <property type="project" value="UniProtKB-SubCell"/>
</dbReference>
<feature type="domain" description="Alcohol dehydrogenase iron-type/glycerol dehydrogenase GldA" evidence="9">
    <location>
        <begin position="84"/>
        <end position="278"/>
    </location>
</feature>
<dbReference type="Gene3D" id="1.20.1090.10">
    <property type="entry name" value="Dehydroquinate synthase-like - alpha domain"/>
    <property type="match status" value="1"/>
</dbReference>
<dbReference type="EMBL" id="HBGI01001139">
    <property type="protein sequence ID" value="CAD9239004.1"/>
    <property type="molecule type" value="Transcribed_RNA"/>
</dbReference>
<evidence type="ECO:0000256" key="2">
    <source>
        <dbReference type="ARBA" id="ARBA00004173"/>
    </source>
</evidence>
<evidence type="ECO:0000256" key="7">
    <source>
        <dbReference type="ARBA" id="ARBA00023128"/>
    </source>
</evidence>
<protein>
    <recommendedName>
        <fullName evidence="4">hydroxyacid-oxoacid transhydrogenase</fullName>
        <ecNumber evidence="4">1.1.99.24</ecNumber>
    </recommendedName>
</protein>
<comment type="catalytic activity">
    <reaction evidence="8">
        <text>4-hydroxybutanoate + 2-oxoglutarate = (R)-2-hydroxyglutarate + succinate semialdehyde</text>
        <dbReference type="Rhea" id="RHEA:24734"/>
        <dbReference type="ChEBI" id="CHEBI:15801"/>
        <dbReference type="ChEBI" id="CHEBI:16724"/>
        <dbReference type="ChEBI" id="CHEBI:16810"/>
        <dbReference type="ChEBI" id="CHEBI:57706"/>
        <dbReference type="EC" id="1.1.99.24"/>
    </reaction>
</comment>
<evidence type="ECO:0000256" key="4">
    <source>
        <dbReference type="ARBA" id="ARBA00013182"/>
    </source>
</evidence>
<evidence type="ECO:0000313" key="10">
    <source>
        <dbReference type="EMBL" id="CAD9239004.1"/>
    </source>
</evidence>
<comment type="catalytic activity">
    <reaction evidence="1">
        <text>(S)-3-hydroxybutanoate + 2-oxoglutarate = (R)-2-hydroxyglutarate + acetoacetate</text>
        <dbReference type="Rhea" id="RHEA:23048"/>
        <dbReference type="ChEBI" id="CHEBI:11047"/>
        <dbReference type="ChEBI" id="CHEBI:13705"/>
        <dbReference type="ChEBI" id="CHEBI:15801"/>
        <dbReference type="ChEBI" id="CHEBI:16810"/>
        <dbReference type="EC" id="1.1.99.24"/>
    </reaction>
</comment>
<comment type="subcellular location">
    <subcellularLocation>
        <location evidence="2">Mitochondrion</location>
    </subcellularLocation>
</comment>
<evidence type="ECO:0000256" key="5">
    <source>
        <dbReference type="ARBA" id="ARBA00022946"/>
    </source>
</evidence>
<proteinExistence type="inferred from homology"/>
<dbReference type="InterPro" id="IPR039697">
    <property type="entry name" value="Alcohol_dehydrogenase_Fe"/>
</dbReference>
<keyword evidence="5" id="KW-0809">Transit peptide</keyword>
<accession>A0A7S1XH59</accession>
<evidence type="ECO:0000259" key="9">
    <source>
        <dbReference type="Pfam" id="PF00465"/>
    </source>
</evidence>
<evidence type="ECO:0000256" key="3">
    <source>
        <dbReference type="ARBA" id="ARBA00010005"/>
    </source>
</evidence>
<dbReference type="InterPro" id="IPR042157">
    <property type="entry name" value="HOT"/>
</dbReference>
<reference evidence="10" key="1">
    <citation type="submission" date="2021-01" db="EMBL/GenBank/DDBJ databases">
        <authorList>
            <person name="Corre E."/>
            <person name="Pelletier E."/>
            <person name="Niang G."/>
            <person name="Scheremetjew M."/>
            <person name="Finn R."/>
            <person name="Kale V."/>
            <person name="Holt S."/>
            <person name="Cochrane G."/>
            <person name="Meng A."/>
            <person name="Brown T."/>
            <person name="Cohen L."/>
        </authorList>
    </citation>
    <scope>NUCLEOTIDE SEQUENCE</scope>
    <source>
        <strain evidence="10">CCMP3124</strain>
    </source>
</reference>
<dbReference type="PANTHER" id="PTHR11496:SF83">
    <property type="entry name" value="HYDROXYACID-OXOACID TRANSHYDROGENASE, MITOCHONDRIAL"/>
    <property type="match status" value="1"/>
</dbReference>
<dbReference type="SUPFAM" id="SSF56796">
    <property type="entry name" value="Dehydroquinate synthase-like"/>
    <property type="match status" value="1"/>
</dbReference>
<dbReference type="GO" id="GO:0047988">
    <property type="term" value="F:hydroxyacid-oxoacid transhydrogenase activity"/>
    <property type="evidence" value="ECO:0007669"/>
    <property type="project" value="UniProtKB-EC"/>
</dbReference>
<keyword evidence="6" id="KW-0560">Oxidoreductase</keyword>
<evidence type="ECO:0000256" key="1">
    <source>
        <dbReference type="ARBA" id="ARBA00000813"/>
    </source>
</evidence>
<evidence type="ECO:0000256" key="8">
    <source>
        <dbReference type="ARBA" id="ARBA00049496"/>
    </source>
</evidence>